<keyword evidence="4 8" id="KW-0762">Sugar transport</keyword>
<dbReference type="GO" id="GO:0005886">
    <property type="term" value="C:plasma membrane"/>
    <property type="evidence" value="ECO:0007669"/>
    <property type="project" value="UniProtKB-SubCell"/>
</dbReference>
<feature type="transmembrane region" description="Helical" evidence="9">
    <location>
        <begin position="136"/>
        <end position="157"/>
    </location>
</feature>
<comment type="caution">
    <text evidence="11">The sequence shown here is derived from an EMBL/GenBank/DDBJ whole genome shotgun (WGS) entry which is preliminary data.</text>
</comment>
<name>A0A9X2FH24_9LACO</name>
<dbReference type="GO" id="GO:0008982">
    <property type="term" value="F:protein-N(PI)-phosphohistidine-sugar phosphotransferase activity"/>
    <property type="evidence" value="ECO:0007669"/>
    <property type="project" value="UniProtKB-UniRule"/>
</dbReference>
<accession>A0A9X2FH24</accession>
<sequence>MQFNKIQNFMESKISPFATKFGNSKLIRAISTGLMYTLPLTLTASIFSIFAKFPIPSVDTYLTKIGIVDNLNAIIGGTMNSIAIFVTAAIAYAYIKISDSKDANPFIGGLLAVGIFIALLPQTVGKTSALNMTYLGSSGMFLGIVLGLVTAKLYIILSGNKKLIIKMPDGVPPMVAESFKPLLVSFILLLLALVTRIGISYTPAKTLYSLVNTFITTPLMALGTSPFAWLGIAIIANTLFFFGIHPNAINGALTPILLSMALTNLHAYQLGKALPYKTVMIVDQFLNNDAVGSTLCLLIAIFIFCKSERYRKLAKLTVVPNLFNINEPVIFGLPIVLNPVLFIPFFLSTAISGLIGWIGAVTGFISYYNPAFALGIPWTVPKFITTFFVTGWQGLVLRIVSMTIMVLLYAPFIKMLDNKELEIEAKKDKTEKTEVEA</sequence>
<protein>
    <recommendedName>
        <fullName evidence="8">Permease IIC component</fullName>
    </recommendedName>
</protein>
<dbReference type="EMBL" id="JAIULA010000001">
    <property type="protein sequence ID" value="MCP0885714.1"/>
    <property type="molecule type" value="Genomic_DNA"/>
</dbReference>
<evidence type="ECO:0000256" key="2">
    <source>
        <dbReference type="ARBA" id="ARBA00022448"/>
    </source>
</evidence>
<evidence type="ECO:0000256" key="3">
    <source>
        <dbReference type="ARBA" id="ARBA00022475"/>
    </source>
</evidence>
<evidence type="ECO:0000259" key="10">
    <source>
        <dbReference type="PROSITE" id="PS51105"/>
    </source>
</evidence>
<dbReference type="AlphaFoldDB" id="A0A9X2FH24"/>
<dbReference type="InterPro" id="IPR004501">
    <property type="entry name" value="PTS_EIIC_3"/>
</dbReference>
<feature type="transmembrane region" description="Helical" evidence="9">
    <location>
        <begin position="33"/>
        <end position="53"/>
    </location>
</feature>
<evidence type="ECO:0000256" key="4">
    <source>
        <dbReference type="ARBA" id="ARBA00022597"/>
    </source>
</evidence>
<dbReference type="PROSITE" id="PS51105">
    <property type="entry name" value="PTS_EIIC_TYPE_3"/>
    <property type="match status" value="1"/>
</dbReference>
<keyword evidence="5 9" id="KW-0812">Transmembrane</keyword>
<evidence type="ECO:0000256" key="9">
    <source>
        <dbReference type="SAM" id="Phobius"/>
    </source>
</evidence>
<dbReference type="PIRSF" id="PIRSF006351">
    <property type="entry name" value="PTS_EIIC-Cellobiose"/>
    <property type="match status" value="1"/>
</dbReference>
<dbReference type="RefSeq" id="WP_253358310.1">
    <property type="nucleotide sequence ID" value="NZ_JAIULA010000001.1"/>
</dbReference>
<reference evidence="11 12" key="1">
    <citation type="journal article" date="2023" name="Int. J. Syst. Evol. Microbiol.">
        <title>Ligilactobacillus ubinensis sp. nov., a novel species isolated from the wild ferment of a durian fruit (Durio zibethinus).</title>
        <authorList>
            <person name="Heng Y.C."/>
            <person name="Menon N."/>
            <person name="Chen B."/>
            <person name="Loo B.Z.L."/>
            <person name="Wong G.W.J."/>
            <person name="Lim A.C.H."/>
            <person name="Silvaraju S."/>
            <person name="Kittelmann S."/>
        </authorList>
    </citation>
    <scope>NUCLEOTIDE SEQUENCE [LARGE SCALE GENOMIC DNA]</scope>
    <source>
        <strain evidence="11 12">WILCCON 0076</strain>
    </source>
</reference>
<comment type="function">
    <text evidence="8">The phosphoenolpyruvate-dependent sugar phosphotransferase system (PTS), a major carbohydrate active -transport system, catalyzes the phosphorylation of incoming sugar substrates concomitant with their translocation across the cell membrane.</text>
</comment>
<keyword evidence="12" id="KW-1185">Reference proteome</keyword>
<dbReference type="PANTHER" id="PTHR33989:SF4">
    <property type="entry name" value="PTS SYSTEM N,N'-DIACETYLCHITOBIOSE-SPECIFIC EIIC COMPONENT"/>
    <property type="match status" value="1"/>
</dbReference>
<dbReference type="Proteomes" id="UP001139006">
    <property type="component" value="Unassembled WGS sequence"/>
</dbReference>
<evidence type="ECO:0000256" key="7">
    <source>
        <dbReference type="ARBA" id="ARBA00023136"/>
    </source>
</evidence>
<feature type="transmembrane region" description="Helical" evidence="9">
    <location>
        <begin position="340"/>
        <end position="367"/>
    </location>
</feature>
<dbReference type="GO" id="GO:0009401">
    <property type="term" value="P:phosphoenolpyruvate-dependent sugar phosphotransferase system"/>
    <property type="evidence" value="ECO:0007669"/>
    <property type="project" value="InterPro"/>
</dbReference>
<gene>
    <name evidence="11" type="ORF">LB941_00010</name>
</gene>
<dbReference type="NCBIfam" id="TIGR00410">
    <property type="entry name" value="lacE"/>
    <property type="match status" value="1"/>
</dbReference>
<feature type="transmembrane region" description="Helical" evidence="9">
    <location>
        <begin position="249"/>
        <end position="268"/>
    </location>
</feature>
<feature type="transmembrane region" description="Helical" evidence="9">
    <location>
        <begin position="73"/>
        <end position="94"/>
    </location>
</feature>
<organism evidence="11 12">
    <name type="scientific">Ligilactobacillus ubinensis</name>
    <dbReference type="NCBI Taxonomy" id="2876789"/>
    <lineage>
        <taxon>Bacteria</taxon>
        <taxon>Bacillati</taxon>
        <taxon>Bacillota</taxon>
        <taxon>Bacilli</taxon>
        <taxon>Lactobacillales</taxon>
        <taxon>Lactobacillaceae</taxon>
        <taxon>Ligilactobacillus</taxon>
    </lineage>
</organism>
<dbReference type="Pfam" id="PF02378">
    <property type="entry name" value="PTS_EIIC"/>
    <property type="match status" value="1"/>
</dbReference>
<feature type="transmembrane region" description="Helical" evidence="9">
    <location>
        <begin position="387"/>
        <end position="410"/>
    </location>
</feature>
<dbReference type="InterPro" id="IPR004796">
    <property type="entry name" value="PTS_IIC_cello"/>
</dbReference>
<evidence type="ECO:0000256" key="1">
    <source>
        <dbReference type="ARBA" id="ARBA00004651"/>
    </source>
</evidence>
<feature type="transmembrane region" description="Helical" evidence="9">
    <location>
        <begin position="219"/>
        <end position="242"/>
    </location>
</feature>
<feature type="transmembrane region" description="Helical" evidence="9">
    <location>
        <begin position="106"/>
        <end position="124"/>
    </location>
</feature>
<comment type="subcellular location">
    <subcellularLocation>
        <location evidence="1">Cell membrane</location>
        <topology evidence="1">Multi-pass membrane protein</topology>
    </subcellularLocation>
</comment>
<keyword evidence="2 8" id="KW-0813">Transport</keyword>
<evidence type="ECO:0000256" key="5">
    <source>
        <dbReference type="ARBA" id="ARBA00022692"/>
    </source>
</evidence>
<dbReference type="PANTHER" id="PTHR33989">
    <property type="match status" value="1"/>
</dbReference>
<keyword evidence="6 9" id="KW-1133">Transmembrane helix</keyword>
<keyword evidence="3 8" id="KW-1003">Cell membrane</keyword>
<evidence type="ECO:0000256" key="6">
    <source>
        <dbReference type="ARBA" id="ARBA00022989"/>
    </source>
</evidence>
<evidence type="ECO:0000256" key="8">
    <source>
        <dbReference type="PIRNR" id="PIRNR006351"/>
    </source>
</evidence>
<proteinExistence type="predicted"/>
<dbReference type="GO" id="GO:1901264">
    <property type="term" value="P:carbohydrate derivative transport"/>
    <property type="evidence" value="ECO:0007669"/>
    <property type="project" value="TreeGrafter"/>
</dbReference>
<evidence type="ECO:0000313" key="12">
    <source>
        <dbReference type="Proteomes" id="UP001139006"/>
    </source>
</evidence>
<feature type="transmembrane region" description="Helical" evidence="9">
    <location>
        <begin position="288"/>
        <end position="305"/>
    </location>
</feature>
<feature type="domain" description="PTS EIIC type-3" evidence="10">
    <location>
        <begin position="10"/>
        <end position="412"/>
    </location>
</feature>
<dbReference type="InterPro" id="IPR051088">
    <property type="entry name" value="PTS_Sugar-EIIC/EIIB"/>
</dbReference>
<keyword evidence="7 8" id="KW-0472">Membrane</keyword>
<dbReference type="InterPro" id="IPR003352">
    <property type="entry name" value="PTS_EIIC"/>
</dbReference>
<feature type="transmembrane region" description="Helical" evidence="9">
    <location>
        <begin position="178"/>
        <end position="199"/>
    </location>
</feature>
<evidence type="ECO:0000313" key="11">
    <source>
        <dbReference type="EMBL" id="MCP0885714.1"/>
    </source>
</evidence>